<dbReference type="Pfam" id="PF00067">
    <property type="entry name" value="p450"/>
    <property type="match status" value="1"/>
</dbReference>
<dbReference type="PANTHER" id="PTHR46696:SF4">
    <property type="entry name" value="BIOTIN BIOSYNTHESIS CYTOCHROME P450"/>
    <property type="match status" value="1"/>
</dbReference>
<keyword evidence="2" id="KW-0349">Heme</keyword>
<dbReference type="PROSITE" id="PS00086">
    <property type="entry name" value="CYTOCHROME_P450"/>
    <property type="match status" value="1"/>
</dbReference>
<protein>
    <submittedName>
        <fullName evidence="3">Cytochrome P450</fullName>
    </submittedName>
</protein>
<keyword evidence="2" id="KW-0408">Iron</keyword>
<gene>
    <name evidence="3" type="ORF">GCM10023321_83760</name>
</gene>
<sequence>MGMELGAFDGNYVIDPAATWRELLAGPDRAHFAEDLGLWLIWRHEDVRRALADGERFKNALTLTPLFELCPAAMDVAMRIDAPATTAAADAPVHTRTRKALRATFATTAKGVAEQYLEVIDRRVDELVGRLADRAGAEVDLVPAFTSELPLLVLVDLLGVPERDIPLIRNWADGQIALVWGRPSPADQERLAGGLLDFWRYCRSLVTRRLDEPAAGRPDDFLGRVLRYRGGADAVLSIDEVASFAFNLLVAGHETTAGLLAHGIDHALSRPELWGRIARDPGHVPALVEETLRFTPPIDGWLRVTSAPVELGPVTIPAGARCLLLLGAANRDPAVFGQPDLLDTDRPDAREHLSFGHGAHFCVGAALARLEAERALTALARAFPDLRLAAGHTRSFHPNAGFRAHRDLRVAIQAIA</sequence>
<accession>A0ABP9RFQ0</accession>
<reference evidence="4" key="1">
    <citation type="journal article" date="2019" name="Int. J. Syst. Evol. Microbiol.">
        <title>The Global Catalogue of Microorganisms (GCM) 10K type strain sequencing project: providing services to taxonomists for standard genome sequencing and annotation.</title>
        <authorList>
            <consortium name="The Broad Institute Genomics Platform"/>
            <consortium name="The Broad Institute Genome Sequencing Center for Infectious Disease"/>
            <person name="Wu L."/>
            <person name="Ma J."/>
        </authorList>
    </citation>
    <scope>NUCLEOTIDE SEQUENCE [LARGE SCALE GENOMIC DNA]</scope>
    <source>
        <strain evidence="4">JCM 18303</strain>
    </source>
</reference>
<keyword evidence="2" id="KW-0479">Metal-binding</keyword>
<dbReference type="Gene3D" id="1.10.630.10">
    <property type="entry name" value="Cytochrome P450"/>
    <property type="match status" value="1"/>
</dbReference>
<comment type="caution">
    <text evidence="3">The sequence shown here is derived from an EMBL/GenBank/DDBJ whole genome shotgun (WGS) entry which is preliminary data.</text>
</comment>
<dbReference type="SUPFAM" id="SSF48264">
    <property type="entry name" value="Cytochrome P450"/>
    <property type="match status" value="1"/>
</dbReference>
<dbReference type="EMBL" id="BAABJP010000068">
    <property type="protein sequence ID" value="GAA5176137.1"/>
    <property type="molecule type" value="Genomic_DNA"/>
</dbReference>
<dbReference type="PRINTS" id="PR00385">
    <property type="entry name" value="P450"/>
</dbReference>
<evidence type="ECO:0000313" key="3">
    <source>
        <dbReference type="EMBL" id="GAA5176137.1"/>
    </source>
</evidence>
<proteinExistence type="inferred from homology"/>
<evidence type="ECO:0000256" key="2">
    <source>
        <dbReference type="RuleBase" id="RU000461"/>
    </source>
</evidence>
<dbReference type="InterPro" id="IPR002397">
    <property type="entry name" value="Cyt_P450_B"/>
</dbReference>
<keyword evidence="4" id="KW-1185">Reference proteome</keyword>
<evidence type="ECO:0000256" key="1">
    <source>
        <dbReference type="ARBA" id="ARBA00010617"/>
    </source>
</evidence>
<dbReference type="PANTHER" id="PTHR46696">
    <property type="entry name" value="P450, PUTATIVE (EUROFUNG)-RELATED"/>
    <property type="match status" value="1"/>
</dbReference>
<keyword evidence="2" id="KW-0503">Monooxygenase</keyword>
<evidence type="ECO:0000313" key="4">
    <source>
        <dbReference type="Proteomes" id="UP001428817"/>
    </source>
</evidence>
<dbReference type="InterPro" id="IPR001128">
    <property type="entry name" value="Cyt_P450"/>
</dbReference>
<dbReference type="InterPro" id="IPR017972">
    <property type="entry name" value="Cyt_P450_CS"/>
</dbReference>
<comment type="similarity">
    <text evidence="1 2">Belongs to the cytochrome P450 family.</text>
</comment>
<dbReference type="PRINTS" id="PR00359">
    <property type="entry name" value="BP450"/>
</dbReference>
<dbReference type="InterPro" id="IPR036396">
    <property type="entry name" value="Cyt_P450_sf"/>
</dbReference>
<dbReference type="Proteomes" id="UP001428817">
    <property type="component" value="Unassembled WGS sequence"/>
</dbReference>
<name>A0ABP9RFQ0_9PSEU</name>
<organism evidence="3 4">
    <name type="scientific">Pseudonocardia eucalypti</name>
    <dbReference type="NCBI Taxonomy" id="648755"/>
    <lineage>
        <taxon>Bacteria</taxon>
        <taxon>Bacillati</taxon>
        <taxon>Actinomycetota</taxon>
        <taxon>Actinomycetes</taxon>
        <taxon>Pseudonocardiales</taxon>
        <taxon>Pseudonocardiaceae</taxon>
        <taxon>Pseudonocardia</taxon>
    </lineage>
</organism>
<keyword evidence="2" id="KW-0560">Oxidoreductase</keyword>